<evidence type="ECO:0000313" key="2">
    <source>
        <dbReference type="EMBL" id="TCP67323.1"/>
    </source>
</evidence>
<proteinExistence type="predicted"/>
<sequence>MKKVVLLSLILIVIGVVGSVGVGLVGFKDLGQELEIKETLSTKDIKQIFINSEFADVMLHPSQDDQVHAHLKGNFPKSQQPVMKATGDQGDIHISVEQKRKHSIFNFSIGFVTFKQRVLHVYIPKKMFDKVRVETDYGKISSEQSMALKRLEMKTSYGDIFLHEFQGTEIKANTNYGDIHIERIDGSFDLATEMGDIEVDRLEAVKGNNKMHTEMGNAEVKFAKDPNPVKINLFTDLGNIETDKGLTHEVDRTPGSQGEASGTPTLSIHTKLGNIELEKLYQ</sequence>
<dbReference type="OrthoDB" id="2588856at2"/>
<feature type="domain" description="DUF4097" evidence="1">
    <location>
        <begin position="45"/>
        <end position="202"/>
    </location>
</feature>
<reference evidence="2 3" key="1">
    <citation type="submission" date="2019-03" db="EMBL/GenBank/DDBJ databases">
        <title>Genomic Encyclopedia of Type Strains, Phase IV (KMG-IV): sequencing the most valuable type-strain genomes for metagenomic binning, comparative biology and taxonomic classification.</title>
        <authorList>
            <person name="Goeker M."/>
        </authorList>
    </citation>
    <scope>NUCLEOTIDE SEQUENCE [LARGE SCALE GENOMIC DNA]</scope>
    <source>
        <strain evidence="2 3">DSM 46831</strain>
    </source>
</reference>
<dbReference type="AlphaFoldDB" id="A0A4R2RV71"/>
<dbReference type="InterPro" id="IPR025164">
    <property type="entry name" value="Toastrack_DUF4097"/>
</dbReference>
<dbReference type="EMBL" id="SLXV01000019">
    <property type="protein sequence ID" value="TCP67323.1"/>
    <property type="molecule type" value="Genomic_DNA"/>
</dbReference>
<dbReference type="Proteomes" id="UP000294746">
    <property type="component" value="Unassembled WGS sequence"/>
</dbReference>
<dbReference type="Gene3D" id="2.160.20.120">
    <property type="match status" value="1"/>
</dbReference>
<gene>
    <name evidence="2" type="ORF">EDD57_11910</name>
</gene>
<comment type="caution">
    <text evidence="2">The sequence shown here is derived from an EMBL/GenBank/DDBJ whole genome shotgun (WGS) entry which is preliminary data.</text>
</comment>
<evidence type="ECO:0000259" key="1">
    <source>
        <dbReference type="Pfam" id="PF13349"/>
    </source>
</evidence>
<keyword evidence="3" id="KW-1185">Reference proteome</keyword>
<evidence type="ECO:0000313" key="3">
    <source>
        <dbReference type="Proteomes" id="UP000294746"/>
    </source>
</evidence>
<protein>
    <submittedName>
        <fullName evidence="2">Putative adhesin</fullName>
    </submittedName>
</protein>
<accession>A0A4R2RV71</accession>
<dbReference type="RefSeq" id="WP_131848867.1">
    <property type="nucleotide sequence ID" value="NZ_SLXV01000019.1"/>
</dbReference>
<organism evidence="2 3">
    <name type="scientific">Baia soyae</name>
    <dbReference type="NCBI Taxonomy" id="1544746"/>
    <lineage>
        <taxon>Bacteria</taxon>
        <taxon>Bacillati</taxon>
        <taxon>Bacillota</taxon>
        <taxon>Bacilli</taxon>
        <taxon>Bacillales</taxon>
        <taxon>Thermoactinomycetaceae</taxon>
        <taxon>Baia</taxon>
    </lineage>
</organism>
<dbReference type="Pfam" id="PF13349">
    <property type="entry name" value="DUF4097"/>
    <property type="match status" value="1"/>
</dbReference>
<name>A0A4R2RV71_9BACL</name>